<keyword evidence="2" id="KW-1185">Reference proteome</keyword>
<name>A0A4Y2CJD6_ARAVE</name>
<gene>
    <name evidence="1" type="ORF">AVEN_197922_1</name>
</gene>
<evidence type="ECO:0000313" key="1">
    <source>
        <dbReference type="EMBL" id="GBM04522.1"/>
    </source>
</evidence>
<organism evidence="1 2">
    <name type="scientific">Araneus ventricosus</name>
    <name type="common">Orbweaver spider</name>
    <name type="synonym">Epeira ventricosa</name>
    <dbReference type="NCBI Taxonomy" id="182803"/>
    <lineage>
        <taxon>Eukaryota</taxon>
        <taxon>Metazoa</taxon>
        <taxon>Ecdysozoa</taxon>
        <taxon>Arthropoda</taxon>
        <taxon>Chelicerata</taxon>
        <taxon>Arachnida</taxon>
        <taxon>Araneae</taxon>
        <taxon>Araneomorphae</taxon>
        <taxon>Entelegynae</taxon>
        <taxon>Araneoidea</taxon>
        <taxon>Araneidae</taxon>
        <taxon>Araneus</taxon>
    </lineage>
</organism>
<dbReference type="AlphaFoldDB" id="A0A4Y2CJD6"/>
<reference evidence="1 2" key="1">
    <citation type="journal article" date="2019" name="Sci. Rep.">
        <title>Orb-weaving spider Araneus ventricosus genome elucidates the spidroin gene catalogue.</title>
        <authorList>
            <person name="Kono N."/>
            <person name="Nakamura H."/>
            <person name="Ohtoshi R."/>
            <person name="Moran D.A.P."/>
            <person name="Shinohara A."/>
            <person name="Yoshida Y."/>
            <person name="Fujiwara M."/>
            <person name="Mori M."/>
            <person name="Tomita M."/>
            <person name="Arakawa K."/>
        </authorList>
    </citation>
    <scope>NUCLEOTIDE SEQUENCE [LARGE SCALE GENOMIC DNA]</scope>
</reference>
<dbReference type="EMBL" id="BGPR01000203">
    <property type="protein sequence ID" value="GBM04522.1"/>
    <property type="molecule type" value="Genomic_DNA"/>
</dbReference>
<proteinExistence type="predicted"/>
<dbReference type="Proteomes" id="UP000499080">
    <property type="component" value="Unassembled WGS sequence"/>
</dbReference>
<sequence>MRMTLSKDLEFLRVVDLKVSTGCKMPVQQNIDVSITPFCQFFGDVSRNILLDFSSVTMEHINYNLVRKFGAFRSEYIVKLQLIDDARCVDSVGPL</sequence>
<accession>A0A4Y2CJD6</accession>
<protein>
    <submittedName>
        <fullName evidence="1">Uncharacterized protein</fullName>
    </submittedName>
</protein>
<comment type="caution">
    <text evidence="1">The sequence shown here is derived from an EMBL/GenBank/DDBJ whole genome shotgun (WGS) entry which is preliminary data.</text>
</comment>
<evidence type="ECO:0000313" key="2">
    <source>
        <dbReference type="Proteomes" id="UP000499080"/>
    </source>
</evidence>